<organism evidence="1">
    <name type="scientific">Timema monikensis</name>
    <dbReference type="NCBI Taxonomy" id="170555"/>
    <lineage>
        <taxon>Eukaryota</taxon>
        <taxon>Metazoa</taxon>
        <taxon>Ecdysozoa</taxon>
        <taxon>Arthropoda</taxon>
        <taxon>Hexapoda</taxon>
        <taxon>Insecta</taxon>
        <taxon>Pterygota</taxon>
        <taxon>Neoptera</taxon>
        <taxon>Polyneoptera</taxon>
        <taxon>Phasmatodea</taxon>
        <taxon>Timematodea</taxon>
        <taxon>Timematoidea</taxon>
        <taxon>Timematidae</taxon>
        <taxon>Timema</taxon>
    </lineage>
</organism>
<name>A0A7R9EJ72_9NEOP</name>
<protein>
    <submittedName>
        <fullName evidence="1">Uncharacterized protein</fullName>
    </submittedName>
</protein>
<dbReference type="EMBL" id="OB798684">
    <property type="protein sequence ID" value="CAD7434994.1"/>
    <property type="molecule type" value="Genomic_DNA"/>
</dbReference>
<accession>A0A7R9EJ72</accession>
<dbReference type="AlphaFoldDB" id="A0A7R9EJ72"/>
<gene>
    <name evidence="1" type="ORF">TMSB3V08_LOCUS11644</name>
</gene>
<proteinExistence type="predicted"/>
<reference evidence="1" key="1">
    <citation type="submission" date="2020-11" db="EMBL/GenBank/DDBJ databases">
        <authorList>
            <person name="Tran Van P."/>
        </authorList>
    </citation>
    <scope>NUCLEOTIDE SEQUENCE</scope>
</reference>
<sequence>MKPALSLFLQTPDEVNCVDARHVDQSTISCVPKEMSTLLATKVYRSVYTKLRITDDFNTLPFGYQSPCKRTRLN</sequence>
<evidence type="ECO:0000313" key="1">
    <source>
        <dbReference type="EMBL" id="CAD7434994.1"/>
    </source>
</evidence>